<dbReference type="AlphaFoldDB" id="A0AAD1XFE5"/>
<dbReference type="GO" id="GO:0003700">
    <property type="term" value="F:DNA-binding transcription factor activity"/>
    <property type="evidence" value="ECO:0007669"/>
    <property type="project" value="InterPro"/>
</dbReference>
<sequence>MERVIMKQTKSSKQRAKEHRERKKQYIQILEDKVKNLEKENLSLKQQLKQQKNKEEQTKEEDKSATSLKIAGQSCIYRYNSSLHEYEDYYFNTLAKKILLDPAQVRYSEIEQAAEKICDYGDKRREYLKNTFKDFLDNIMNPEMKTIAAACKNLSLSEAKRRSKLKKRTRKYLKKLDAPNPTDFLFSGSFRPKVSDFFENSGKKILRYFKSMKQLINKLVEIRNQIFNLQTESKEFLESPEIMAYTKEDASSIFKLYFELKDTKMITSHHLWDIPIKEHSKEKYEEGELTE</sequence>
<protein>
    <recommendedName>
        <fullName evidence="4">BZIP domain-containing protein</fullName>
    </recommendedName>
</protein>
<dbReference type="InterPro" id="IPR046347">
    <property type="entry name" value="bZIP_sf"/>
</dbReference>
<evidence type="ECO:0008006" key="4">
    <source>
        <dbReference type="Google" id="ProtNLM"/>
    </source>
</evidence>
<reference evidence="2" key="1">
    <citation type="submission" date="2023-07" db="EMBL/GenBank/DDBJ databases">
        <authorList>
            <consortium name="AG Swart"/>
            <person name="Singh M."/>
            <person name="Singh A."/>
            <person name="Seah K."/>
            <person name="Emmerich C."/>
        </authorList>
    </citation>
    <scope>NUCLEOTIDE SEQUENCE</scope>
    <source>
        <strain evidence="2">DP1</strain>
    </source>
</reference>
<accession>A0AAD1XFE5</accession>
<evidence type="ECO:0000256" key="1">
    <source>
        <dbReference type="SAM" id="MobiDB-lite"/>
    </source>
</evidence>
<dbReference type="Proteomes" id="UP001295684">
    <property type="component" value="Unassembled WGS sequence"/>
</dbReference>
<feature type="compositionally biased region" description="Basic residues" evidence="1">
    <location>
        <begin position="10"/>
        <end position="23"/>
    </location>
</feature>
<evidence type="ECO:0000313" key="2">
    <source>
        <dbReference type="EMBL" id="CAI2370018.1"/>
    </source>
</evidence>
<comment type="caution">
    <text evidence="2">The sequence shown here is derived from an EMBL/GenBank/DDBJ whole genome shotgun (WGS) entry which is preliminary data.</text>
</comment>
<name>A0AAD1XFE5_EUPCR</name>
<keyword evidence="3" id="KW-1185">Reference proteome</keyword>
<organism evidence="2 3">
    <name type="scientific">Euplotes crassus</name>
    <dbReference type="NCBI Taxonomy" id="5936"/>
    <lineage>
        <taxon>Eukaryota</taxon>
        <taxon>Sar</taxon>
        <taxon>Alveolata</taxon>
        <taxon>Ciliophora</taxon>
        <taxon>Intramacronucleata</taxon>
        <taxon>Spirotrichea</taxon>
        <taxon>Hypotrichia</taxon>
        <taxon>Euplotida</taxon>
        <taxon>Euplotidae</taxon>
        <taxon>Moneuplotes</taxon>
    </lineage>
</organism>
<evidence type="ECO:0000313" key="3">
    <source>
        <dbReference type="Proteomes" id="UP001295684"/>
    </source>
</evidence>
<dbReference type="Gene3D" id="1.20.5.170">
    <property type="match status" value="1"/>
</dbReference>
<proteinExistence type="predicted"/>
<dbReference type="EMBL" id="CAMPGE010011178">
    <property type="protein sequence ID" value="CAI2370018.1"/>
    <property type="molecule type" value="Genomic_DNA"/>
</dbReference>
<gene>
    <name evidence="2" type="ORF">ECRASSUSDP1_LOCUS11325</name>
</gene>
<dbReference type="SUPFAM" id="SSF57959">
    <property type="entry name" value="Leucine zipper domain"/>
    <property type="match status" value="1"/>
</dbReference>
<feature type="region of interest" description="Disordered" evidence="1">
    <location>
        <begin position="1"/>
        <end position="23"/>
    </location>
</feature>